<dbReference type="InterPro" id="IPR016181">
    <property type="entry name" value="Acyl_CoA_acyltransferase"/>
</dbReference>
<sequence length="118" mass="13366">MLARGVRQYLTRHNLPGASIAFTQDQEADFWVCQSHNQPNALSAISVTVRPDRRRRGLAEALIQTMKQTAIHQQLHLLVVPLRPTRKADFPNVSMDEYLAWPNPKGCGPFETVTSKMK</sequence>
<dbReference type="Pfam" id="PF00583">
    <property type="entry name" value="Acetyltransf_1"/>
    <property type="match status" value="1"/>
</dbReference>
<evidence type="ECO:0000259" key="1">
    <source>
        <dbReference type="Pfam" id="PF00583"/>
    </source>
</evidence>
<dbReference type="GeneID" id="64971841"/>
<dbReference type="Proteomes" id="UP000654913">
    <property type="component" value="Chromosome 3"/>
</dbReference>
<evidence type="ECO:0000313" key="2">
    <source>
        <dbReference type="EMBL" id="BCS21836.1"/>
    </source>
</evidence>
<dbReference type="GO" id="GO:0016747">
    <property type="term" value="F:acyltransferase activity, transferring groups other than amino-acyl groups"/>
    <property type="evidence" value="ECO:0007669"/>
    <property type="project" value="InterPro"/>
</dbReference>
<feature type="domain" description="N-acetyltransferase" evidence="1">
    <location>
        <begin position="39"/>
        <end position="79"/>
    </location>
</feature>
<dbReference type="SUPFAM" id="SSF55729">
    <property type="entry name" value="Acyl-CoA N-acyltransferases (Nat)"/>
    <property type="match status" value="1"/>
</dbReference>
<dbReference type="EMBL" id="AP024445">
    <property type="protein sequence ID" value="BCS21836.1"/>
    <property type="molecule type" value="Genomic_DNA"/>
</dbReference>
<protein>
    <recommendedName>
        <fullName evidence="1">N-acetyltransferase domain-containing protein</fullName>
    </recommendedName>
</protein>
<dbReference type="RefSeq" id="XP_041554030.1">
    <property type="nucleotide sequence ID" value="XM_041701112.1"/>
</dbReference>
<dbReference type="AlphaFoldDB" id="A0A7R8AK42"/>
<keyword evidence="3" id="KW-1185">Reference proteome</keyword>
<gene>
    <name evidence="2" type="ORF">APUU_30061A</name>
</gene>
<dbReference type="KEGG" id="apuu:APUU_30061A"/>
<dbReference type="OrthoDB" id="5333917at2759"/>
<dbReference type="Gene3D" id="3.40.630.30">
    <property type="match status" value="1"/>
</dbReference>
<proteinExistence type="predicted"/>
<organism evidence="2 3">
    <name type="scientific">Aspergillus puulaauensis</name>
    <dbReference type="NCBI Taxonomy" id="1220207"/>
    <lineage>
        <taxon>Eukaryota</taxon>
        <taxon>Fungi</taxon>
        <taxon>Dikarya</taxon>
        <taxon>Ascomycota</taxon>
        <taxon>Pezizomycotina</taxon>
        <taxon>Eurotiomycetes</taxon>
        <taxon>Eurotiomycetidae</taxon>
        <taxon>Eurotiales</taxon>
        <taxon>Aspergillaceae</taxon>
        <taxon>Aspergillus</taxon>
    </lineage>
</organism>
<reference evidence="2" key="2">
    <citation type="submission" date="2021-02" db="EMBL/GenBank/DDBJ databases">
        <title>Aspergillus puulaauensis MK2 genome sequence.</title>
        <authorList>
            <person name="Futagami T."/>
            <person name="Mori K."/>
            <person name="Kadooka C."/>
            <person name="Tanaka T."/>
        </authorList>
    </citation>
    <scope>NUCLEOTIDE SEQUENCE</scope>
    <source>
        <strain evidence="2">MK2</strain>
    </source>
</reference>
<dbReference type="CDD" id="cd04301">
    <property type="entry name" value="NAT_SF"/>
    <property type="match status" value="1"/>
</dbReference>
<accession>A0A7R8AK42</accession>
<evidence type="ECO:0000313" key="3">
    <source>
        <dbReference type="Proteomes" id="UP000654913"/>
    </source>
</evidence>
<dbReference type="InterPro" id="IPR000182">
    <property type="entry name" value="GNAT_dom"/>
</dbReference>
<name>A0A7R8AK42_9EURO</name>
<reference evidence="2" key="1">
    <citation type="submission" date="2021-01" db="EMBL/GenBank/DDBJ databases">
        <authorList>
            <consortium name="Aspergillus puulaauensis MK2 genome sequencing consortium"/>
            <person name="Kazuki M."/>
            <person name="Futagami T."/>
        </authorList>
    </citation>
    <scope>NUCLEOTIDE SEQUENCE</scope>
    <source>
        <strain evidence="2">MK2</strain>
    </source>
</reference>